<dbReference type="CDD" id="cd01335">
    <property type="entry name" value="Radical_SAM"/>
    <property type="match status" value="1"/>
</dbReference>
<keyword evidence="4" id="KW-0408">Iron</keyword>
<dbReference type="InterPro" id="IPR013785">
    <property type="entry name" value="Aldolase_TIM"/>
</dbReference>
<keyword evidence="8" id="KW-1185">Reference proteome</keyword>
<dbReference type="SUPFAM" id="SSF102114">
    <property type="entry name" value="Radical SAM enzymes"/>
    <property type="match status" value="1"/>
</dbReference>
<dbReference type="AlphaFoldDB" id="B5YBB2"/>
<dbReference type="PANTHER" id="PTHR11228:SF7">
    <property type="entry name" value="PQQA PEPTIDE CYCLASE"/>
    <property type="match status" value="1"/>
</dbReference>
<keyword evidence="3" id="KW-0479">Metal-binding</keyword>
<organism evidence="7 8">
    <name type="scientific">Dictyoglomus thermophilum (strain ATCC 35947 / DSM 3960 / H-6-12)</name>
    <dbReference type="NCBI Taxonomy" id="309799"/>
    <lineage>
        <taxon>Bacteria</taxon>
        <taxon>Pseudomonadati</taxon>
        <taxon>Dictyoglomota</taxon>
        <taxon>Dictyoglomia</taxon>
        <taxon>Dictyoglomales</taxon>
        <taxon>Dictyoglomaceae</taxon>
        <taxon>Dictyoglomus</taxon>
    </lineage>
</organism>
<dbReference type="InterPro" id="IPR023885">
    <property type="entry name" value="4Fe4S-binding_SPASM_dom"/>
</dbReference>
<evidence type="ECO:0000313" key="7">
    <source>
        <dbReference type="EMBL" id="ACI19530.1"/>
    </source>
</evidence>
<dbReference type="HOGENOM" id="CLU_009273_4_2_0"/>
<dbReference type="SFLD" id="SFLDG01067">
    <property type="entry name" value="SPASM/twitch_domain_containing"/>
    <property type="match status" value="1"/>
</dbReference>
<dbReference type="KEGG" id="dth:DICTH_1829"/>
<protein>
    <submittedName>
        <fullName evidence="7">MoaA/NirJ family Fe-S oxidoreductase</fullName>
    </submittedName>
</protein>
<name>B5YBB2_DICT6</name>
<dbReference type="SFLD" id="SFLDS00029">
    <property type="entry name" value="Radical_SAM"/>
    <property type="match status" value="1"/>
</dbReference>
<proteinExistence type="predicted"/>
<dbReference type="EMBL" id="CP001146">
    <property type="protein sequence ID" value="ACI19530.1"/>
    <property type="molecule type" value="Genomic_DNA"/>
</dbReference>
<evidence type="ECO:0000256" key="3">
    <source>
        <dbReference type="ARBA" id="ARBA00022723"/>
    </source>
</evidence>
<evidence type="ECO:0000256" key="2">
    <source>
        <dbReference type="ARBA" id="ARBA00022691"/>
    </source>
</evidence>
<dbReference type="Pfam" id="PF13186">
    <property type="entry name" value="SPASM"/>
    <property type="match status" value="1"/>
</dbReference>
<dbReference type="PANTHER" id="PTHR11228">
    <property type="entry name" value="RADICAL SAM DOMAIN PROTEIN"/>
    <property type="match status" value="1"/>
</dbReference>
<dbReference type="OrthoDB" id="9763993at2"/>
<feature type="domain" description="Radical SAM core" evidence="6">
    <location>
        <begin position="4"/>
        <end position="210"/>
    </location>
</feature>
<dbReference type="Proteomes" id="UP000001733">
    <property type="component" value="Chromosome"/>
</dbReference>
<reference evidence="7 8" key="1">
    <citation type="journal article" date="2014" name="Genome Announc.">
        <title>Complete Genome Sequence of the Extreme Thermophile Dictyoglomus thermophilum H-6-12.</title>
        <authorList>
            <person name="Coil D.A."/>
            <person name="Badger J.H."/>
            <person name="Forberger H.C."/>
            <person name="Riggs F."/>
            <person name="Madupu R."/>
            <person name="Fedorova N."/>
            <person name="Ward N."/>
            <person name="Robb F.T."/>
            <person name="Eisen J.A."/>
        </authorList>
    </citation>
    <scope>NUCLEOTIDE SEQUENCE [LARGE SCALE GENOMIC DNA]</scope>
    <source>
        <strain evidence="8">ATCC 35947 / DSM 3960 / H-6-12</strain>
    </source>
</reference>
<dbReference type="eggNOG" id="COG0535">
    <property type="taxonomic scope" value="Bacteria"/>
</dbReference>
<dbReference type="InterPro" id="IPR007197">
    <property type="entry name" value="rSAM"/>
</dbReference>
<dbReference type="Gene3D" id="3.20.20.70">
    <property type="entry name" value="Aldolase class I"/>
    <property type="match status" value="1"/>
</dbReference>
<dbReference type="Pfam" id="PF04055">
    <property type="entry name" value="Radical_SAM"/>
    <property type="match status" value="1"/>
</dbReference>
<gene>
    <name evidence="7" type="ordered locus">DICTH_1829</name>
</gene>
<dbReference type="PROSITE" id="PS51918">
    <property type="entry name" value="RADICAL_SAM"/>
    <property type="match status" value="1"/>
</dbReference>
<dbReference type="InterPro" id="IPR006638">
    <property type="entry name" value="Elp3/MiaA/NifB-like_rSAM"/>
</dbReference>
<comment type="cofactor">
    <cofactor evidence="1">
        <name>[4Fe-4S] cluster</name>
        <dbReference type="ChEBI" id="CHEBI:49883"/>
    </cofactor>
</comment>
<dbReference type="GO" id="GO:0051536">
    <property type="term" value="F:iron-sulfur cluster binding"/>
    <property type="evidence" value="ECO:0007669"/>
    <property type="project" value="UniProtKB-KW"/>
</dbReference>
<keyword evidence="2" id="KW-0949">S-adenosyl-L-methionine</keyword>
<dbReference type="GO" id="GO:0046872">
    <property type="term" value="F:metal ion binding"/>
    <property type="evidence" value="ECO:0007669"/>
    <property type="project" value="UniProtKB-KW"/>
</dbReference>
<evidence type="ECO:0000313" key="8">
    <source>
        <dbReference type="Proteomes" id="UP000001733"/>
    </source>
</evidence>
<dbReference type="InterPro" id="IPR050377">
    <property type="entry name" value="Radical_SAM_PqqE_MftC-like"/>
</dbReference>
<evidence type="ECO:0000256" key="5">
    <source>
        <dbReference type="ARBA" id="ARBA00023014"/>
    </source>
</evidence>
<dbReference type="SMART" id="SM00729">
    <property type="entry name" value="Elp3"/>
    <property type="match status" value="1"/>
</dbReference>
<dbReference type="InterPro" id="IPR058240">
    <property type="entry name" value="rSAM_sf"/>
</dbReference>
<dbReference type="PaxDb" id="309799-DICTH_1829"/>
<evidence type="ECO:0000256" key="1">
    <source>
        <dbReference type="ARBA" id="ARBA00001966"/>
    </source>
</evidence>
<accession>B5YBB2</accession>
<sequence>MIAMKNLAAIILNCTSRCNLNCYYCAAKEFTDELDRNSIEKILNSTIELKTYYLMIAGGEPLLRSDIYDILDHANKLGLVIILMSNGTLINKYIAKKLKDIGVDAVRLTLDSTEEYKIDKIKGSGAYRKILMAINYLNHEGIGVNLNIPISYDNINEIEQFLNFAINNNIRTLRFSPIIKKDLNVEICEILLRQILVLHEKYNENISYIDYEPINELDEFYEVLGNLRCTGGRMLLNVNPDGSITKCPYVRRSLGNIKENELKEIWIKSYFNTKSSSICEVMKINLAVLLGNIVYNVKEVSIETIRKVVSAWYFMIKGKEEYCLRDLPLWYINLR</sequence>
<keyword evidence="5" id="KW-0411">Iron-sulfur</keyword>
<dbReference type="GO" id="GO:0003824">
    <property type="term" value="F:catalytic activity"/>
    <property type="evidence" value="ECO:0007669"/>
    <property type="project" value="InterPro"/>
</dbReference>
<evidence type="ECO:0000259" key="6">
    <source>
        <dbReference type="PROSITE" id="PS51918"/>
    </source>
</evidence>
<evidence type="ECO:0000256" key="4">
    <source>
        <dbReference type="ARBA" id="ARBA00023004"/>
    </source>
</evidence>
<dbReference type="SFLD" id="SFLDG01386">
    <property type="entry name" value="main_SPASM_domain-containing"/>
    <property type="match status" value="1"/>
</dbReference>
<dbReference type="STRING" id="309799.DICTH_1829"/>